<dbReference type="Gene3D" id="3.40.50.150">
    <property type="entry name" value="Vaccinia Virus protein VP39"/>
    <property type="match status" value="1"/>
</dbReference>
<feature type="domain" description="Methyltransferase type 11" evidence="1">
    <location>
        <begin position="77"/>
        <end position="167"/>
    </location>
</feature>
<evidence type="ECO:0000313" key="2">
    <source>
        <dbReference type="EMBL" id="WMW65042.1"/>
    </source>
</evidence>
<dbReference type="EMBL" id="CP133659">
    <property type="protein sequence ID" value="WMW65042.1"/>
    <property type="molecule type" value="Genomic_DNA"/>
</dbReference>
<sequence length="529" mass="58006">MQGLFEIAAVAVQSSSMTCPDFALFETICARFHETGDISAVQATLKESSAYFPFRYGEWLLLRGLLADIDLHGKTVLDVGAGVGFDAWRLVQRGASLTALEYNPSLLTVGQRNLPEATWIGGISHVLPFIDSSFDMVVCNAALHHMRDIPAAMEEFLRVLKPGGIMLTACDSFSPDTFSEQDMLRAFDASPEVLLGVNEQSPRACDFLATLKRHRNALDIEIFTTVTYDHLDHLGLPMTYYAQWDFDEALNKLGTISGSLAIRARRSDKFSAIARTEANRWLDARTFLEICNSDSGATAFLARYIPPKYINLPLPLPTHDKFLQVNGWRCANGGQAGWHEAYGRVNLFLRRQADEATFAFEIEVLEEGSVGKTPLSFSINGKKLASTSVTRGIWHLTTLFIGDLPAHETFVMTITIEVDGAFPSRLFRVRNARFIQDFTPCSVNALGQGSTAGLAALAATCLADKTSVNVLCLPDQNNIFKHLSTLKGSTTANINLIVPDNMAWLLGAEPGFKITAAYPVTTKGSGKFS</sequence>
<evidence type="ECO:0000313" key="3">
    <source>
        <dbReference type="Proteomes" id="UP001180616"/>
    </source>
</evidence>
<reference evidence="2" key="1">
    <citation type="submission" date="2023-09" db="EMBL/GenBank/DDBJ databases">
        <authorList>
            <consortium name="CW5 consortium"/>
            <person name="Lu C.-W."/>
        </authorList>
    </citation>
    <scope>NUCLEOTIDE SEQUENCE</scope>
    <source>
        <strain evidence="2">KPS</strain>
    </source>
</reference>
<proteinExistence type="predicted"/>
<dbReference type="GO" id="GO:0008168">
    <property type="term" value="F:methyltransferase activity"/>
    <property type="evidence" value="ECO:0007669"/>
    <property type="project" value="UniProtKB-KW"/>
</dbReference>
<dbReference type="GO" id="GO:0032259">
    <property type="term" value="P:methylation"/>
    <property type="evidence" value="ECO:0007669"/>
    <property type="project" value="UniProtKB-KW"/>
</dbReference>
<dbReference type="Pfam" id="PF08241">
    <property type="entry name" value="Methyltransf_11"/>
    <property type="match status" value="1"/>
</dbReference>
<dbReference type="RefSeq" id="WP_309541083.1">
    <property type="nucleotide sequence ID" value="NZ_CP133659.1"/>
</dbReference>
<dbReference type="InterPro" id="IPR029063">
    <property type="entry name" value="SAM-dependent_MTases_sf"/>
</dbReference>
<dbReference type="CDD" id="cd02440">
    <property type="entry name" value="AdoMet_MTases"/>
    <property type="match status" value="1"/>
</dbReference>
<keyword evidence="2" id="KW-0489">Methyltransferase</keyword>
<dbReference type="SUPFAM" id="SSF53335">
    <property type="entry name" value="S-adenosyl-L-methionine-dependent methyltransferases"/>
    <property type="match status" value="1"/>
</dbReference>
<gene>
    <name evidence="2" type="ORF">KPS_003134</name>
</gene>
<dbReference type="PANTHER" id="PTHR43591">
    <property type="entry name" value="METHYLTRANSFERASE"/>
    <property type="match status" value="1"/>
</dbReference>
<dbReference type="Proteomes" id="UP001180616">
    <property type="component" value="Chromosome"/>
</dbReference>
<protein>
    <submittedName>
        <fullName evidence="2">Class I SAM-dependent methyltransferase</fullName>
    </submittedName>
</protein>
<accession>A0ABY9R0A3</accession>
<organism evidence="2 3">
    <name type="scientific">Nitratidesulfovibrio liaohensis</name>
    <dbReference type="NCBI Taxonomy" id="2604158"/>
    <lineage>
        <taxon>Bacteria</taxon>
        <taxon>Pseudomonadati</taxon>
        <taxon>Thermodesulfobacteriota</taxon>
        <taxon>Desulfovibrionia</taxon>
        <taxon>Desulfovibrionales</taxon>
        <taxon>Desulfovibrionaceae</taxon>
        <taxon>Nitratidesulfovibrio</taxon>
    </lineage>
</organism>
<dbReference type="InterPro" id="IPR013216">
    <property type="entry name" value="Methyltransf_11"/>
</dbReference>
<keyword evidence="3" id="KW-1185">Reference proteome</keyword>
<name>A0ABY9R0A3_9BACT</name>
<evidence type="ECO:0000259" key="1">
    <source>
        <dbReference type="Pfam" id="PF08241"/>
    </source>
</evidence>
<keyword evidence="2" id="KW-0808">Transferase</keyword>